<evidence type="ECO:0000313" key="1">
    <source>
        <dbReference type="EMBL" id="KFD67516.1"/>
    </source>
</evidence>
<dbReference type="EMBL" id="KL367514">
    <property type="protein sequence ID" value="KFD67516.1"/>
    <property type="molecule type" value="Genomic_DNA"/>
</dbReference>
<name>A0A085NDH0_9BILA</name>
<protein>
    <submittedName>
        <fullName evidence="1">Uncharacterized protein</fullName>
    </submittedName>
</protein>
<dbReference type="Proteomes" id="UP000030758">
    <property type="component" value="Unassembled WGS sequence"/>
</dbReference>
<organism evidence="1">
    <name type="scientific">Trichuris suis</name>
    <name type="common">pig whipworm</name>
    <dbReference type="NCBI Taxonomy" id="68888"/>
    <lineage>
        <taxon>Eukaryota</taxon>
        <taxon>Metazoa</taxon>
        <taxon>Ecdysozoa</taxon>
        <taxon>Nematoda</taxon>
        <taxon>Enoplea</taxon>
        <taxon>Dorylaimia</taxon>
        <taxon>Trichinellida</taxon>
        <taxon>Trichuridae</taxon>
        <taxon>Trichuris</taxon>
    </lineage>
</organism>
<reference evidence="1" key="1">
    <citation type="journal article" date="2014" name="Nat. Genet.">
        <title>Genome and transcriptome of the porcine whipworm Trichuris suis.</title>
        <authorList>
            <person name="Jex A.R."/>
            <person name="Nejsum P."/>
            <person name="Schwarz E.M."/>
            <person name="Hu L."/>
            <person name="Young N.D."/>
            <person name="Hall R.S."/>
            <person name="Korhonen P.K."/>
            <person name="Liao S."/>
            <person name="Thamsborg S."/>
            <person name="Xia J."/>
            <person name="Xu P."/>
            <person name="Wang S."/>
            <person name="Scheerlinck J.P."/>
            <person name="Hofmann A."/>
            <person name="Sternberg P.W."/>
            <person name="Wang J."/>
            <person name="Gasser R.B."/>
        </authorList>
    </citation>
    <scope>NUCLEOTIDE SEQUENCE [LARGE SCALE GENOMIC DNA]</scope>
    <source>
        <strain evidence="1">DCEP-RM93F</strain>
    </source>
</reference>
<sequence>MLDCTLSDRLRRHFIGKAHGAPESLPPREHFFLIALEAFPPILEGELSVHADVAAHRMLYYVLRVYEPPSPVPSLKCGDIRCSFYSLQQIPGISALVYKYAYVAGGPHPKRLGIRNY</sequence>
<dbReference type="AlphaFoldDB" id="A0A085NDH0"/>
<accession>A0A085NDH0</accession>
<gene>
    <name evidence="1" type="ORF">M514_20357</name>
</gene>
<proteinExistence type="predicted"/>